<accession>A0ABU4WQT7</accession>
<sequence length="270" mass="30515">MTTTNQQGMIAKKANNSVAKKTNRTMKDYITMYQGEIAKALPSVMTPERFVRIATTAVTNTPKLASCTPQSFIGALLNAAQLGLEPNTPLGQAYLIPYKNQCQFQIGYLGMVELAQRAGTNVDAHVVYANDEFDYSLGLHPDIKHVPAMKDRGEAIAYYAVWRNGENFGFEVMSREDVEKHMKKYSKTYTNGPWQTEFDEMAKKTVLKRALKYAPKKTDLARAVMQDESIKQFDPKSDNNMSDVKNDFFDVEYEESYVDEHTDPDTGEVK</sequence>
<comment type="caution">
    <text evidence="1">The sequence shown here is derived from an EMBL/GenBank/DDBJ whole genome shotgun (WGS) entry which is preliminary data.</text>
</comment>
<dbReference type="InterPro" id="IPR004590">
    <property type="entry name" value="ssDNA_annealing_RecT"/>
</dbReference>
<dbReference type="InterPro" id="IPR018330">
    <property type="entry name" value="RecT_fam"/>
</dbReference>
<dbReference type="Pfam" id="PF03837">
    <property type="entry name" value="RecT"/>
    <property type="match status" value="1"/>
</dbReference>
<evidence type="ECO:0000313" key="1">
    <source>
        <dbReference type="EMBL" id="MDX8417895.1"/>
    </source>
</evidence>
<dbReference type="EMBL" id="JALBUS010000014">
    <property type="protein sequence ID" value="MDX8417895.1"/>
    <property type="molecule type" value="Genomic_DNA"/>
</dbReference>
<organism evidence="1 2">
    <name type="scientific">Absicoccus intestinalis</name>
    <dbReference type="NCBI Taxonomy" id="2926319"/>
    <lineage>
        <taxon>Bacteria</taxon>
        <taxon>Bacillati</taxon>
        <taxon>Bacillota</taxon>
        <taxon>Erysipelotrichia</taxon>
        <taxon>Erysipelotrichales</taxon>
        <taxon>Erysipelotrichaceae</taxon>
        <taxon>Absicoccus</taxon>
    </lineage>
</organism>
<name>A0ABU4WQT7_9FIRM</name>
<keyword evidence="2" id="KW-1185">Reference proteome</keyword>
<dbReference type="NCBIfam" id="TIGR00616">
    <property type="entry name" value="rect"/>
    <property type="match status" value="1"/>
</dbReference>
<dbReference type="RefSeq" id="WP_320326164.1">
    <property type="nucleotide sequence ID" value="NZ_JALBUS010000014.1"/>
</dbReference>
<reference evidence="1 2" key="1">
    <citation type="submission" date="2022-03" db="EMBL/GenBank/DDBJ databases">
        <title>Novel taxa within the pig intestine.</title>
        <authorList>
            <person name="Wylensek D."/>
            <person name="Bishof K."/>
            <person name="Afrizal A."/>
            <person name="Clavel T."/>
        </authorList>
    </citation>
    <scope>NUCLEOTIDE SEQUENCE [LARGE SCALE GENOMIC DNA]</scope>
    <source>
        <strain evidence="1 2">Cla-KB-P134</strain>
    </source>
</reference>
<dbReference type="Proteomes" id="UP001285244">
    <property type="component" value="Unassembled WGS sequence"/>
</dbReference>
<protein>
    <submittedName>
        <fullName evidence="1">Recombinase RecT</fullName>
    </submittedName>
</protein>
<gene>
    <name evidence="1" type="ORF">MOZ64_08625</name>
</gene>
<proteinExistence type="predicted"/>
<evidence type="ECO:0000313" key="2">
    <source>
        <dbReference type="Proteomes" id="UP001285244"/>
    </source>
</evidence>